<evidence type="ECO:0000313" key="3">
    <source>
        <dbReference type="Proteomes" id="UP001279734"/>
    </source>
</evidence>
<dbReference type="EMBL" id="BSYO01000004">
    <property type="protein sequence ID" value="GMH03193.1"/>
    <property type="molecule type" value="Genomic_DNA"/>
</dbReference>
<accession>A0AAD3XFW6</accession>
<keyword evidence="1" id="KW-1133">Transmembrane helix</keyword>
<gene>
    <name evidence="2" type="ORF">Nepgr_005032</name>
</gene>
<proteinExistence type="predicted"/>
<organism evidence="2 3">
    <name type="scientific">Nepenthes gracilis</name>
    <name type="common">Slender pitcher plant</name>
    <dbReference type="NCBI Taxonomy" id="150966"/>
    <lineage>
        <taxon>Eukaryota</taxon>
        <taxon>Viridiplantae</taxon>
        <taxon>Streptophyta</taxon>
        <taxon>Embryophyta</taxon>
        <taxon>Tracheophyta</taxon>
        <taxon>Spermatophyta</taxon>
        <taxon>Magnoliopsida</taxon>
        <taxon>eudicotyledons</taxon>
        <taxon>Gunneridae</taxon>
        <taxon>Pentapetalae</taxon>
        <taxon>Caryophyllales</taxon>
        <taxon>Nepenthaceae</taxon>
        <taxon>Nepenthes</taxon>
    </lineage>
</organism>
<reference evidence="2" key="1">
    <citation type="submission" date="2023-05" db="EMBL/GenBank/DDBJ databases">
        <title>Nepenthes gracilis genome sequencing.</title>
        <authorList>
            <person name="Fukushima K."/>
        </authorList>
    </citation>
    <scope>NUCLEOTIDE SEQUENCE</scope>
    <source>
        <strain evidence="2">SING2019-196</strain>
    </source>
</reference>
<dbReference type="PANTHER" id="PTHR35275">
    <property type="entry name" value="ZCF37"/>
    <property type="match status" value="1"/>
</dbReference>
<evidence type="ECO:0000256" key="1">
    <source>
        <dbReference type="SAM" id="Phobius"/>
    </source>
</evidence>
<name>A0AAD3XFW6_NEPGR</name>
<keyword evidence="3" id="KW-1185">Reference proteome</keyword>
<keyword evidence="1" id="KW-0812">Transmembrane</keyword>
<dbReference type="AlphaFoldDB" id="A0AAD3XFW6"/>
<dbReference type="Proteomes" id="UP001279734">
    <property type="component" value="Unassembled WGS sequence"/>
</dbReference>
<sequence length="217" mass="24695">MLVPFVCGGCSLTHEKHESQSANSTPRKSSSRCKDNENPFSARGLKHFCALLAEIEEKREKIYSEIGPESIYFICFVFYNDNNCKPIVVKVKGNKQPKSLNSSARHNSRHVRVSTPAIAKEERERTHNSSHRIAEEVKKNHLRGLKLQRSKQHPCFHFSIILMLSLLLLALFGRPGAILCTAICWYFVPSMVDRSSNLRKPGKKDYARRLSEKNVLG</sequence>
<protein>
    <submittedName>
        <fullName evidence="2">Uncharacterized protein</fullName>
    </submittedName>
</protein>
<comment type="caution">
    <text evidence="2">The sequence shown here is derived from an EMBL/GenBank/DDBJ whole genome shotgun (WGS) entry which is preliminary data.</text>
</comment>
<dbReference type="InterPro" id="IPR045880">
    <property type="entry name" value="ZCF37"/>
</dbReference>
<feature type="transmembrane region" description="Helical" evidence="1">
    <location>
        <begin position="155"/>
        <end position="188"/>
    </location>
</feature>
<evidence type="ECO:0000313" key="2">
    <source>
        <dbReference type="EMBL" id="GMH03193.1"/>
    </source>
</evidence>
<dbReference type="PANTHER" id="PTHR35275:SF1">
    <property type="entry name" value="OS07G0585900 PROTEIN"/>
    <property type="match status" value="1"/>
</dbReference>
<keyword evidence="1" id="KW-0472">Membrane</keyword>